<dbReference type="Pfam" id="PF10431">
    <property type="entry name" value="ClpB_D2-small"/>
    <property type="match status" value="1"/>
</dbReference>
<keyword evidence="2" id="KW-0067">ATP-binding</keyword>
<feature type="repeat" description="ANK" evidence="3">
    <location>
        <begin position="196"/>
        <end position="228"/>
    </location>
</feature>
<sequence>MLSRYISHLRQLVNRCLIKNYYQVVNTSTRKLSILNVHSPKFSNRRFSDQRNFRTFFQRNSRRFSFFNNNKSKLLITVPPASYAYIISSFTFHNQDDDDDDVSSYSSLSGNGPKNNELFVAARLNDADAIYKLAKKGADPNQRHTLGWTPLHLAAFRGAAQRKEIKFILHKKPILCILWTRQDEFSNRLRANANYKGTTPLHYAVLAENIELIEILLNRGANPTIENEAGHLAIDYARDSTIKKILEEYKNDFLEKQKKKELDERIKYPLEQRLKEHIIGQEGAIANVAKFIGSPPGYIGYDEGGQLTQKLKECPNAVVLFDEIEKAHPDILTIMLQLFDEGRLTDGRGTTVECKDAIFIMTSNLASDEIANYGVKLREETAKMAKIRDVDSLGESSENVTVSKKFKEKVVQPILKRHFKRDEFLGRITEMVYFLPFSRTELIALVTKELDLWKQRAMNKHKIEINYDRLVLDVLADGYNVHYGARSIKHEVERRIVNKLAAAYEKQLIKEGATIKIFTNLNENTILDEQSRENALIEFEITDKSTGDKSLFTDSFLPLTDRIKKAVTGKINSGAFMEDQRQEIASISGSLYSVRMGSQKKKNEAERT</sequence>
<dbReference type="Pfam" id="PF12796">
    <property type="entry name" value="Ank_2"/>
    <property type="match status" value="1"/>
</dbReference>
<dbReference type="PROSITE" id="PS50297">
    <property type="entry name" value="ANK_REP_REGION"/>
    <property type="match status" value="1"/>
</dbReference>
<accession>A0A915KXB5</accession>
<evidence type="ECO:0000313" key="6">
    <source>
        <dbReference type="WBParaSite" id="nRc.2.0.1.t42814-RA"/>
    </source>
</evidence>
<organism evidence="5 6">
    <name type="scientific">Romanomermis culicivorax</name>
    <name type="common">Nematode worm</name>
    <dbReference type="NCBI Taxonomy" id="13658"/>
    <lineage>
        <taxon>Eukaryota</taxon>
        <taxon>Metazoa</taxon>
        <taxon>Ecdysozoa</taxon>
        <taxon>Nematoda</taxon>
        <taxon>Enoplea</taxon>
        <taxon>Dorylaimia</taxon>
        <taxon>Mermithida</taxon>
        <taxon>Mermithoidea</taxon>
        <taxon>Mermithidae</taxon>
        <taxon>Romanomermis</taxon>
    </lineage>
</organism>
<dbReference type="GO" id="GO:0016887">
    <property type="term" value="F:ATP hydrolysis activity"/>
    <property type="evidence" value="ECO:0007669"/>
    <property type="project" value="InterPro"/>
</dbReference>
<dbReference type="WBParaSite" id="nRc.2.0.1.t42814-RA">
    <property type="protein sequence ID" value="nRc.2.0.1.t42814-RA"/>
    <property type="gene ID" value="nRc.2.0.1.g42814"/>
</dbReference>
<dbReference type="SUPFAM" id="SSF48403">
    <property type="entry name" value="Ankyrin repeat"/>
    <property type="match status" value="1"/>
</dbReference>
<evidence type="ECO:0000313" key="5">
    <source>
        <dbReference type="Proteomes" id="UP000887565"/>
    </source>
</evidence>
<evidence type="ECO:0000256" key="2">
    <source>
        <dbReference type="ARBA" id="ARBA00022840"/>
    </source>
</evidence>
<reference evidence="6" key="1">
    <citation type="submission" date="2022-11" db="UniProtKB">
        <authorList>
            <consortium name="WormBaseParasite"/>
        </authorList>
    </citation>
    <scope>IDENTIFICATION</scope>
</reference>
<keyword evidence="1" id="KW-0547">Nucleotide-binding</keyword>
<dbReference type="Proteomes" id="UP000887565">
    <property type="component" value="Unplaced"/>
</dbReference>
<proteinExistence type="predicted"/>
<dbReference type="GO" id="GO:0005739">
    <property type="term" value="C:mitochondrion"/>
    <property type="evidence" value="ECO:0007669"/>
    <property type="project" value="TreeGrafter"/>
</dbReference>
<dbReference type="Gene3D" id="3.40.50.300">
    <property type="entry name" value="P-loop containing nucleotide triphosphate hydrolases"/>
    <property type="match status" value="1"/>
</dbReference>
<dbReference type="PROSITE" id="PS50088">
    <property type="entry name" value="ANK_REPEAT"/>
    <property type="match status" value="1"/>
</dbReference>
<dbReference type="PANTHER" id="PTHR11638">
    <property type="entry name" value="ATP-DEPENDENT CLP PROTEASE"/>
    <property type="match status" value="1"/>
</dbReference>
<dbReference type="Gene3D" id="1.10.8.60">
    <property type="match status" value="1"/>
</dbReference>
<protein>
    <submittedName>
        <fullName evidence="6">Clp ATPase C-terminal domain-containing protein</fullName>
    </submittedName>
</protein>
<dbReference type="SUPFAM" id="SSF52540">
    <property type="entry name" value="P-loop containing nucleoside triphosphate hydrolases"/>
    <property type="match status" value="1"/>
</dbReference>
<dbReference type="PANTHER" id="PTHR11638:SF93">
    <property type="entry name" value="MITOCHONDRIAL DISAGGREGASE"/>
    <property type="match status" value="1"/>
</dbReference>
<dbReference type="GO" id="GO:0005524">
    <property type="term" value="F:ATP binding"/>
    <property type="evidence" value="ECO:0007669"/>
    <property type="project" value="UniProtKB-KW"/>
</dbReference>
<dbReference type="SMART" id="SM00248">
    <property type="entry name" value="ANK"/>
    <property type="match status" value="3"/>
</dbReference>
<dbReference type="SMART" id="SM01086">
    <property type="entry name" value="ClpB_D2-small"/>
    <property type="match status" value="1"/>
</dbReference>
<dbReference type="PRINTS" id="PR00300">
    <property type="entry name" value="CLPPROTEASEA"/>
</dbReference>
<feature type="domain" description="Clp ATPase C-terminal" evidence="4">
    <location>
        <begin position="437"/>
        <end position="526"/>
    </location>
</feature>
<dbReference type="InterPro" id="IPR019489">
    <property type="entry name" value="Clp_ATPase_C"/>
</dbReference>
<dbReference type="InterPro" id="IPR001270">
    <property type="entry name" value="ClpA/B"/>
</dbReference>
<evidence type="ECO:0000256" key="3">
    <source>
        <dbReference type="PROSITE-ProRule" id="PRU00023"/>
    </source>
</evidence>
<dbReference type="PRINTS" id="PR01415">
    <property type="entry name" value="ANKYRIN"/>
</dbReference>
<dbReference type="InterPro" id="IPR050130">
    <property type="entry name" value="ClpA_ClpB"/>
</dbReference>
<dbReference type="InterPro" id="IPR036770">
    <property type="entry name" value="Ankyrin_rpt-contain_sf"/>
</dbReference>
<dbReference type="GO" id="GO:0034605">
    <property type="term" value="P:cellular response to heat"/>
    <property type="evidence" value="ECO:0007669"/>
    <property type="project" value="TreeGrafter"/>
</dbReference>
<dbReference type="Pfam" id="PF07724">
    <property type="entry name" value="AAA_2"/>
    <property type="match status" value="1"/>
</dbReference>
<evidence type="ECO:0000259" key="4">
    <source>
        <dbReference type="SMART" id="SM01086"/>
    </source>
</evidence>
<keyword evidence="3" id="KW-0040">ANK repeat</keyword>
<dbReference type="Gene3D" id="1.25.40.20">
    <property type="entry name" value="Ankyrin repeat-containing domain"/>
    <property type="match status" value="1"/>
</dbReference>
<dbReference type="AlphaFoldDB" id="A0A915KXB5"/>
<name>A0A915KXB5_ROMCU</name>
<evidence type="ECO:0000256" key="1">
    <source>
        <dbReference type="ARBA" id="ARBA00022741"/>
    </source>
</evidence>
<dbReference type="InterPro" id="IPR003959">
    <property type="entry name" value="ATPase_AAA_core"/>
</dbReference>
<dbReference type="InterPro" id="IPR002110">
    <property type="entry name" value="Ankyrin_rpt"/>
</dbReference>
<dbReference type="InterPro" id="IPR027417">
    <property type="entry name" value="P-loop_NTPase"/>
</dbReference>
<keyword evidence="5" id="KW-1185">Reference proteome</keyword>